<dbReference type="PANTHER" id="PTHR35272:SF4">
    <property type="entry name" value="THIOL:DISULFIDE INTERCHANGE PROTEIN DSBG"/>
    <property type="match status" value="1"/>
</dbReference>
<comment type="subcellular location">
    <subcellularLocation>
        <location evidence="1">Periplasm</location>
    </subcellularLocation>
</comment>
<keyword evidence="1" id="KW-0732">Signal</keyword>
<dbReference type="PROSITE" id="PS51257">
    <property type="entry name" value="PROKAR_LIPOPROTEIN"/>
    <property type="match status" value="1"/>
</dbReference>
<dbReference type="STRING" id="440168.SAMN04487974_11730"/>
<dbReference type="NCBIfam" id="NF008657">
    <property type="entry name" value="PRK11657.1"/>
    <property type="match status" value="1"/>
</dbReference>
<dbReference type="InterPro" id="IPR036249">
    <property type="entry name" value="Thioredoxin-like_sf"/>
</dbReference>
<keyword evidence="1" id="KW-0676">Redox-active center</keyword>
<dbReference type="CDD" id="cd03020">
    <property type="entry name" value="DsbA_DsbC_DsbG"/>
    <property type="match status" value="1"/>
</dbReference>
<dbReference type="PANTHER" id="PTHR35272">
    <property type="entry name" value="THIOL:DISULFIDE INTERCHANGE PROTEIN DSBC-RELATED"/>
    <property type="match status" value="1"/>
</dbReference>
<evidence type="ECO:0000313" key="4">
    <source>
        <dbReference type="Proteomes" id="UP000199495"/>
    </source>
</evidence>
<dbReference type="InterPro" id="IPR009094">
    <property type="entry name" value="DiS-bond_isomerase_DsbC/G_N_sf"/>
</dbReference>
<dbReference type="Gene3D" id="3.10.450.70">
    <property type="entry name" value="Disulphide bond isomerase, DsbC/G, N-terminal"/>
    <property type="match status" value="1"/>
</dbReference>
<gene>
    <name evidence="3" type="ORF">SAMN04487974_11730</name>
</gene>
<feature type="chain" id="PRO_5011330192" description="Thiol:disulfide interchange protein" evidence="1">
    <location>
        <begin position="24"/>
        <end position="263"/>
    </location>
</feature>
<dbReference type="SUPFAM" id="SSF52833">
    <property type="entry name" value="Thioredoxin-like"/>
    <property type="match status" value="1"/>
</dbReference>
<protein>
    <recommendedName>
        <fullName evidence="1">Thiol:disulfide interchange protein</fullName>
    </recommendedName>
</protein>
<dbReference type="RefSeq" id="WP_090598436.1">
    <property type="nucleotide sequence ID" value="NZ_FNCS01000017.1"/>
</dbReference>
<dbReference type="SUPFAM" id="SSF54423">
    <property type="entry name" value="DsbC/DsbG N-terminal domain-like"/>
    <property type="match status" value="1"/>
</dbReference>
<dbReference type="InterPro" id="IPR051470">
    <property type="entry name" value="Thiol:disulfide_interchange"/>
</dbReference>
<dbReference type="InterPro" id="IPR012336">
    <property type="entry name" value="Thioredoxin-like_fold"/>
</dbReference>
<dbReference type="GO" id="GO:0042597">
    <property type="term" value="C:periplasmic space"/>
    <property type="evidence" value="ECO:0007669"/>
    <property type="project" value="UniProtKB-SubCell"/>
</dbReference>
<dbReference type="Pfam" id="PF13098">
    <property type="entry name" value="Thioredoxin_2"/>
    <property type="match status" value="1"/>
</dbReference>
<sequence length="263" mass="27360">MIGTKKLLLAAASAVLLSGCSNEDNSAASTPDATSSAALRALEGQGVTIHGSLDVPGGLNAFGASAGTQGMAVYIMPDSDYAVIGTLIDAEGNPVAEEALRQIVSEPMEQGAWDALEASSWVQDGDPSAERVIYTFTDANCPFCNELWHAARPWVEADKVQLRHVMVGVIRADSAGKAATILEADDPEAAMTQNVMNHAQGGVEPIESISAETTEKLSENVQLMQQLGFSGTPGMVARAADGSLVLRPGVPRGPALEELFGPL</sequence>
<proteinExistence type="inferred from homology"/>
<comment type="function">
    <text evidence="1">Required for disulfide bond formation in some periplasmic proteins. Acts by transferring its disulfide bond to other proteins and is reduced in the process.</text>
</comment>
<evidence type="ECO:0000313" key="3">
    <source>
        <dbReference type="EMBL" id="SDH03024.1"/>
    </source>
</evidence>
<feature type="domain" description="Thioredoxin-like fold" evidence="2">
    <location>
        <begin position="129"/>
        <end position="247"/>
    </location>
</feature>
<comment type="similarity">
    <text evidence="1">Belongs to the thioredoxin family. DsbC subfamily.</text>
</comment>
<dbReference type="InterPro" id="IPR033954">
    <property type="entry name" value="DiS-bond_Isoase_DsbC/G"/>
</dbReference>
<dbReference type="AlphaFoldDB" id="A0A1G7Z2X7"/>
<reference evidence="3 4" key="1">
    <citation type="submission" date="2016-10" db="EMBL/GenBank/DDBJ databases">
        <authorList>
            <person name="de Groot N.N."/>
        </authorList>
    </citation>
    <scope>NUCLEOTIDE SEQUENCE [LARGE SCALE GENOMIC DNA]</scope>
    <source>
        <strain evidence="3 4">CGMCC 1.10267</strain>
    </source>
</reference>
<evidence type="ECO:0000256" key="1">
    <source>
        <dbReference type="RuleBase" id="RU364038"/>
    </source>
</evidence>
<keyword evidence="4" id="KW-1185">Reference proteome</keyword>
<name>A0A1G7Z2X7_9HYPH</name>
<accession>A0A1G7Z2X7</accession>
<dbReference type="Gene3D" id="3.40.30.10">
    <property type="entry name" value="Glutaredoxin"/>
    <property type="match status" value="1"/>
</dbReference>
<feature type="signal peptide" evidence="1">
    <location>
        <begin position="1"/>
        <end position="23"/>
    </location>
</feature>
<evidence type="ECO:0000259" key="2">
    <source>
        <dbReference type="Pfam" id="PF13098"/>
    </source>
</evidence>
<organism evidence="3 4">
    <name type="scientific">Pelagibacterium luteolum</name>
    <dbReference type="NCBI Taxonomy" id="440168"/>
    <lineage>
        <taxon>Bacteria</taxon>
        <taxon>Pseudomonadati</taxon>
        <taxon>Pseudomonadota</taxon>
        <taxon>Alphaproteobacteria</taxon>
        <taxon>Hyphomicrobiales</taxon>
        <taxon>Devosiaceae</taxon>
        <taxon>Pelagibacterium</taxon>
    </lineage>
</organism>
<dbReference type="Proteomes" id="UP000199495">
    <property type="component" value="Unassembled WGS sequence"/>
</dbReference>
<dbReference type="EMBL" id="FNCS01000017">
    <property type="protein sequence ID" value="SDH03024.1"/>
    <property type="molecule type" value="Genomic_DNA"/>
</dbReference>
<dbReference type="OrthoDB" id="12976at2"/>
<keyword evidence="1" id="KW-0574">Periplasm</keyword>